<sequence length="366" mass="39346">MACDGVGPSYTCTRLLQGMASRDLAGPLFVNRARAQLDGIDYRASLPGPLAAAPYRFVSDRATRRTNRRFLSEIRQGDIAYLWPAAPLDVYRKVHDMGLPIVAEGINTRMEHARAILDAAYTAEGLEPGHGITQDRIDEENAKLQLTTAIFAPSAGVEASLAGAIDANRILPASYGVALDQHRPPRRAVPEEGPTVLFVGSGSIRKGLHQLLRAWARAGIKGRLLIAGTIEPAVQTLCADLLNRDDVQTLGFVNDVEPLYEQADVFVLPSYEEGDPLVTYEAAAHGLPIIASAMGAGRIGAETGCNLPVDPDQPETIVDALRALAGSPDTLRERGERSAAAVEAYSWMDVGARRADQLVRHLGRAD</sequence>
<proteinExistence type="predicted"/>
<keyword evidence="1" id="KW-0328">Glycosyltransferase</keyword>
<dbReference type="Gene3D" id="3.40.50.2000">
    <property type="entry name" value="Glycogen Phosphorylase B"/>
    <property type="match status" value="2"/>
</dbReference>
<dbReference type="CDD" id="cd03801">
    <property type="entry name" value="GT4_PimA-like"/>
    <property type="match status" value="1"/>
</dbReference>
<gene>
    <name evidence="1" type="ORF">ACFOGP_24165</name>
</gene>
<dbReference type="PANTHER" id="PTHR12526">
    <property type="entry name" value="GLYCOSYLTRANSFERASE"/>
    <property type="match status" value="1"/>
</dbReference>
<comment type="caution">
    <text evidence="1">The sequence shown here is derived from an EMBL/GenBank/DDBJ whole genome shotgun (WGS) entry which is preliminary data.</text>
</comment>
<keyword evidence="1" id="KW-0808">Transferase</keyword>
<keyword evidence="2" id="KW-1185">Reference proteome</keyword>
<accession>A0ABV7H075</accession>
<evidence type="ECO:0000313" key="2">
    <source>
        <dbReference type="Proteomes" id="UP001595632"/>
    </source>
</evidence>
<dbReference type="EC" id="2.4.-.-" evidence="1"/>
<evidence type="ECO:0000313" key="1">
    <source>
        <dbReference type="EMBL" id="MFC3145839.1"/>
    </source>
</evidence>
<dbReference type="Pfam" id="PF13692">
    <property type="entry name" value="Glyco_trans_1_4"/>
    <property type="match status" value="1"/>
</dbReference>
<dbReference type="Proteomes" id="UP001595632">
    <property type="component" value="Unassembled WGS sequence"/>
</dbReference>
<dbReference type="SUPFAM" id="SSF53756">
    <property type="entry name" value="UDP-Glycosyltransferase/glycogen phosphorylase"/>
    <property type="match status" value="1"/>
</dbReference>
<organism evidence="1 2">
    <name type="scientific">Psychromarinibacter halotolerans</name>
    <dbReference type="NCBI Taxonomy" id="1775175"/>
    <lineage>
        <taxon>Bacteria</taxon>
        <taxon>Pseudomonadati</taxon>
        <taxon>Pseudomonadota</taxon>
        <taxon>Alphaproteobacteria</taxon>
        <taxon>Rhodobacterales</taxon>
        <taxon>Paracoccaceae</taxon>
        <taxon>Psychromarinibacter</taxon>
    </lineage>
</organism>
<dbReference type="RefSeq" id="WP_275632786.1">
    <property type="nucleotide sequence ID" value="NZ_JARGYD010000003.1"/>
</dbReference>
<name>A0ABV7H075_9RHOB</name>
<dbReference type="EMBL" id="JBHRTB010000010">
    <property type="protein sequence ID" value="MFC3145839.1"/>
    <property type="molecule type" value="Genomic_DNA"/>
</dbReference>
<protein>
    <submittedName>
        <fullName evidence="1">Glycosyltransferase family 4 protein</fullName>
        <ecNumber evidence="1">2.4.-.-</ecNumber>
    </submittedName>
</protein>
<reference evidence="2" key="1">
    <citation type="journal article" date="2019" name="Int. J. Syst. Evol. Microbiol.">
        <title>The Global Catalogue of Microorganisms (GCM) 10K type strain sequencing project: providing services to taxonomists for standard genome sequencing and annotation.</title>
        <authorList>
            <consortium name="The Broad Institute Genomics Platform"/>
            <consortium name="The Broad Institute Genome Sequencing Center for Infectious Disease"/>
            <person name="Wu L."/>
            <person name="Ma J."/>
        </authorList>
    </citation>
    <scope>NUCLEOTIDE SEQUENCE [LARGE SCALE GENOMIC DNA]</scope>
    <source>
        <strain evidence="2">KCTC 52366</strain>
    </source>
</reference>
<dbReference type="GO" id="GO:0016757">
    <property type="term" value="F:glycosyltransferase activity"/>
    <property type="evidence" value="ECO:0007669"/>
    <property type="project" value="UniProtKB-KW"/>
</dbReference>